<evidence type="ECO:0000256" key="1">
    <source>
        <dbReference type="ARBA" id="ARBA00012528"/>
    </source>
</evidence>
<dbReference type="EC" id="2.7.7.65" evidence="1"/>
<reference evidence="4 5" key="1">
    <citation type="submission" date="2016-10" db="EMBL/GenBank/DDBJ databases">
        <authorList>
            <person name="de Groot N.N."/>
        </authorList>
    </citation>
    <scope>NUCLEOTIDE SEQUENCE [LARGE SCALE GENOMIC DNA]</scope>
    <source>
        <strain evidence="4 5">AB35.6</strain>
    </source>
</reference>
<dbReference type="InterPro" id="IPR000160">
    <property type="entry name" value="GGDEF_dom"/>
</dbReference>
<evidence type="ECO:0000259" key="3">
    <source>
        <dbReference type="PROSITE" id="PS50887"/>
    </source>
</evidence>
<dbReference type="NCBIfam" id="TIGR00254">
    <property type="entry name" value="GGDEF"/>
    <property type="match status" value="1"/>
</dbReference>
<feature type="transmembrane region" description="Helical" evidence="2">
    <location>
        <begin position="64"/>
        <end position="86"/>
    </location>
</feature>
<feature type="transmembrane region" description="Helical" evidence="2">
    <location>
        <begin position="120"/>
        <end position="140"/>
    </location>
</feature>
<dbReference type="Gene3D" id="3.30.70.270">
    <property type="match status" value="1"/>
</dbReference>
<organism evidence="4 5">
    <name type="scientific">Terriglobus roseus</name>
    <dbReference type="NCBI Taxonomy" id="392734"/>
    <lineage>
        <taxon>Bacteria</taxon>
        <taxon>Pseudomonadati</taxon>
        <taxon>Acidobacteriota</taxon>
        <taxon>Terriglobia</taxon>
        <taxon>Terriglobales</taxon>
        <taxon>Acidobacteriaceae</taxon>
        <taxon>Terriglobus</taxon>
    </lineage>
</organism>
<dbReference type="PANTHER" id="PTHR45138:SF24">
    <property type="entry name" value="DIGUANYLATE CYCLASE DGCC-RELATED"/>
    <property type="match status" value="1"/>
</dbReference>
<accession>A0A1H4JR90</accession>
<evidence type="ECO:0000313" key="4">
    <source>
        <dbReference type="EMBL" id="SEB48820.1"/>
    </source>
</evidence>
<dbReference type="InterPro" id="IPR029787">
    <property type="entry name" value="Nucleotide_cyclase"/>
</dbReference>
<dbReference type="Proteomes" id="UP000182409">
    <property type="component" value="Unassembled WGS sequence"/>
</dbReference>
<name>A0A1H4JR90_9BACT</name>
<dbReference type="PANTHER" id="PTHR45138">
    <property type="entry name" value="REGULATORY COMPONENTS OF SENSORY TRANSDUCTION SYSTEM"/>
    <property type="match status" value="1"/>
</dbReference>
<dbReference type="PROSITE" id="PS51257">
    <property type="entry name" value="PROKAR_LIPOPROTEIN"/>
    <property type="match status" value="1"/>
</dbReference>
<sequence>MRLDNLTILFCLFAAATLLACAFAGVRLTNRGTRGAGYFCAAFFAGALSCCLFALVHADGGWDTFLNVVVGDTLVCVFLTLLQVGVRANLVLPKHRRLIAALPVFPFLLLIFFTEFRDSMLARIVVLAIYGFLIRLLIGLDLVRHGRRSSQRALAGVMFLFAVVALWQALGTLATGAPADYMRPDFIQSSVLFLYMIFVIAAGLFLFLLLNDELVGKLEDEAERDFLTGALNRRGIERALRAEMERSGRHGEPFVLGLIDIDHFKRINDTDGHSEGDRIMCEIVSLAVSSLRPYDYVGRFGGDEFLILLPGTNAHEAFTVAERIRHSVTVRLPTVSVSVGLTARLRGDEIPTLIRRADEALYRAKQEGRNSTRLG</sequence>
<dbReference type="InterPro" id="IPR050469">
    <property type="entry name" value="Diguanylate_Cyclase"/>
</dbReference>
<dbReference type="FunFam" id="3.30.70.270:FF:000001">
    <property type="entry name" value="Diguanylate cyclase domain protein"/>
    <property type="match status" value="1"/>
</dbReference>
<evidence type="ECO:0000313" key="5">
    <source>
        <dbReference type="Proteomes" id="UP000182409"/>
    </source>
</evidence>
<dbReference type="GO" id="GO:0043709">
    <property type="term" value="P:cell adhesion involved in single-species biofilm formation"/>
    <property type="evidence" value="ECO:0007669"/>
    <property type="project" value="TreeGrafter"/>
</dbReference>
<feature type="transmembrane region" description="Helical" evidence="2">
    <location>
        <begin position="6"/>
        <end position="26"/>
    </location>
</feature>
<dbReference type="GO" id="GO:0052621">
    <property type="term" value="F:diguanylate cyclase activity"/>
    <property type="evidence" value="ECO:0007669"/>
    <property type="project" value="UniProtKB-EC"/>
</dbReference>
<feature type="domain" description="GGDEF" evidence="3">
    <location>
        <begin position="252"/>
        <end position="375"/>
    </location>
</feature>
<dbReference type="EMBL" id="FNSD01000001">
    <property type="protein sequence ID" value="SEB48820.1"/>
    <property type="molecule type" value="Genomic_DNA"/>
</dbReference>
<dbReference type="SMART" id="SM00267">
    <property type="entry name" value="GGDEF"/>
    <property type="match status" value="1"/>
</dbReference>
<dbReference type="InterPro" id="IPR043128">
    <property type="entry name" value="Rev_trsase/Diguanyl_cyclase"/>
</dbReference>
<dbReference type="SUPFAM" id="SSF55073">
    <property type="entry name" value="Nucleotide cyclase"/>
    <property type="match status" value="1"/>
</dbReference>
<dbReference type="GO" id="GO:1902201">
    <property type="term" value="P:negative regulation of bacterial-type flagellum-dependent cell motility"/>
    <property type="evidence" value="ECO:0007669"/>
    <property type="project" value="TreeGrafter"/>
</dbReference>
<feature type="transmembrane region" description="Helical" evidence="2">
    <location>
        <begin position="152"/>
        <end position="170"/>
    </location>
</feature>
<dbReference type="GO" id="GO:0005886">
    <property type="term" value="C:plasma membrane"/>
    <property type="evidence" value="ECO:0007669"/>
    <property type="project" value="TreeGrafter"/>
</dbReference>
<protein>
    <recommendedName>
        <fullName evidence="1">diguanylate cyclase</fullName>
        <ecNumber evidence="1">2.7.7.65</ecNumber>
    </recommendedName>
</protein>
<keyword evidence="2" id="KW-0472">Membrane</keyword>
<feature type="transmembrane region" description="Helical" evidence="2">
    <location>
        <begin position="190"/>
        <end position="210"/>
    </location>
</feature>
<keyword evidence="2" id="KW-0812">Transmembrane</keyword>
<keyword evidence="2" id="KW-1133">Transmembrane helix</keyword>
<feature type="transmembrane region" description="Helical" evidence="2">
    <location>
        <begin position="98"/>
        <end position="114"/>
    </location>
</feature>
<evidence type="ECO:0000256" key="2">
    <source>
        <dbReference type="SAM" id="Phobius"/>
    </source>
</evidence>
<dbReference type="CDD" id="cd01949">
    <property type="entry name" value="GGDEF"/>
    <property type="match status" value="1"/>
</dbReference>
<gene>
    <name evidence="4" type="ORF">SAMN05443244_0772</name>
</gene>
<feature type="transmembrane region" description="Helical" evidence="2">
    <location>
        <begin position="38"/>
        <end position="58"/>
    </location>
</feature>
<proteinExistence type="predicted"/>
<dbReference type="AlphaFoldDB" id="A0A1H4JR90"/>
<dbReference type="Pfam" id="PF00990">
    <property type="entry name" value="GGDEF"/>
    <property type="match status" value="1"/>
</dbReference>
<dbReference type="PROSITE" id="PS50887">
    <property type="entry name" value="GGDEF"/>
    <property type="match status" value="1"/>
</dbReference>